<protein>
    <submittedName>
        <fullName evidence="2">Uncharacterized protein</fullName>
    </submittedName>
</protein>
<keyword evidence="3" id="KW-1185">Reference proteome</keyword>
<dbReference type="EMBL" id="WIGO01000056">
    <property type="protein sequence ID" value="KAF6833695.1"/>
    <property type="molecule type" value="Genomic_DNA"/>
</dbReference>
<organism evidence="2 3">
    <name type="scientific">Colletotrichum plurivorum</name>
    <dbReference type="NCBI Taxonomy" id="2175906"/>
    <lineage>
        <taxon>Eukaryota</taxon>
        <taxon>Fungi</taxon>
        <taxon>Dikarya</taxon>
        <taxon>Ascomycota</taxon>
        <taxon>Pezizomycotina</taxon>
        <taxon>Sordariomycetes</taxon>
        <taxon>Hypocreomycetidae</taxon>
        <taxon>Glomerellales</taxon>
        <taxon>Glomerellaceae</taxon>
        <taxon>Colletotrichum</taxon>
        <taxon>Colletotrichum orchidearum species complex</taxon>
    </lineage>
</organism>
<evidence type="ECO:0000313" key="3">
    <source>
        <dbReference type="Proteomes" id="UP000654918"/>
    </source>
</evidence>
<sequence length="210" mass="23336">MEPSSAGNTCDPGRPQKTPTCKLSDQGHPLRSVNQQPANDLGSSQPITKTSQPLQQCGGMQPLPAPIAPPDIWADSVSRPHETYMSLSRQNEIKVWAFEVAHASETFKDPETGGRYIPPIPFRDSARRGNCTDTGTGRAYVRPAPMPMWPDAPRGDWRDLNLGQAYMTPGRSPVWNDVQEAALRDMINPLMDDPSQAYTIVKLIWIWRNT</sequence>
<evidence type="ECO:0000256" key="1">
    <source>
        <dbReference type="SAM" id="MobiDB-lite"/>
    </source>
</evidence>
<dbReference type="AlphaFoldDB" id="A0A8H6KLT2"/>
<gene>
    <name evidence="2" type="ORF">CPLU01_05416</name>
</gene>
<evidence type="ECO:0000313" key="2">
    <source>
        <dbReference type="EMBL" id="KAF6833695.1"/>
    </source>
</evidence>
<reference evidence="2" key="1">
    <citation type="journal article" date="2020" name="Phytopathology">
        <title>Genome Sequence Resources of Colletotrichum truncatum, C. plurivorum, C. musicola, and C. sojae: Four Species Pathogenic to Soybean (Glycine max).</title>
        <authorList>
            <person name="Rogerio F."/>
            <person name="Boufleur T.R."/>
            <person name="Ciampi-Guillardi M."/>
            <person name="Sukno S.A."/>
            <person name="Thon M.R."/>
            <person name="Massola Junior N.S."/>
            <person name="Baroncelli R."/>
        </authorList>
    </citation>
    <scope>NUCLEOTIDE SEQUENCE</scope>
    <source>
        <strain evidence="2">LFN00145</strain>
    </source>
</reference>
<accession>A0A8H6KLT2</accession>
<proteinExistence type="predicted"/>
<feature type="region of interest" description="Disordered" evidence="1">
    <location>
        <begin position="1"/>
        <end position="55"/>
    </location>
</feature>
<comment type="caution">
    <text evidence="2">The sequence shown here is derived from an EMBL/GenBank/DDBJ whole genome shotgun (WGS) entry which is preliminary data.</text>
</comment>
<dbReference type="Proteomes" id="UP000654918">
    <property type="component" value="Unassembled WGS sequence"/>
</dbReference>
<feature type="compositionally biased region" description="Polar residues" evidence="1">
    <location>
        <begin position="32"/>
        <end position="55"/>
    </location>
</feature>
<name>A0A8H6KLT2_9PEZI</name>